<feature type="non-terminal residue" evidence="6">
    <location>
        <position position="387"/>
    </location>
</feature>
<dbReference type="PANTHER" id="PTHR43667:SF1">
    <property type="entry name" value="CYCLOPROPANE-FATTY-ACYL-PHOSPHOLIPID SYNTHASE"/>
    <property type="match status" value="1"/>
</dbReference>
<dbReference type="AlphaFoldDB" id="K2GWB7"/>
<dbReference type="Gene3D" id="3.40.50.150">
    <property type="entry name" value="Vaccinia Virus protein VP39"/>
    <property type="match status" value="1"/>
</dbReference>
<evidence type="ECO:0000313" key="6">
    <source>
        <dbReference type="EMBL" id="EKE27615.1"/>
    </source>
</evidence>
<keyword evidence="3" id="KW-0808">Transferase</keyword>
<dbReference type="GO" id="GO:0032259">
    <property type="term" value="P:methylation"/>
    <property type="evidence" value="ECO:0007669"/>
    <property type="project" value="UniProtKB-KW"/>
</dbReference>
<comment type="similarity">
    <text evidence="1">Belongs to the CFA/CMAS family.</text>
</comment>
<evidence type="ECO:0008006" key="7">
    <source>
        <dbReference type="Google" id="ProtNLM"/>
    </source>
</evidence>
<dbReference type="InterPro" id="IPR050723">
    <property type="entry name" value="CFA/CMAS"/>
</dbReference>
<accession>K2GWB7</accession>
<evidence type="ECO:0000256" key="2">
    <source>
        <dbReference type="ARBA" id="ARBA00022603"/>
    </source>
</evidence>
<sequence length="387" mass="48205">MYKDIFLRICKVYVKQYMDFAFIFDFDWEEQKRIWESDKIINVKIRDTENVLKRIFTKWSLWLWESYCEWKIEVDDDEYREFIFIFVRITYNKKLLWKLRLLDIFRVLRAIYGRKYFSYWSQEADINSHYSLRNWFDNNDDSNEFYLMWLNAKYIQYSCWKWDRWTRRLEEAQENKLNFYAKRLWIFKRSEWKTLLDLGCGWWWLIFYMAEKYSIKCTGLTLSVAQAKYINEEIDRRWLRDLVNVEIRNIHNIQWKYDYITSVGVMEHITDYDDLYKKVSKSLKENWKTLIHSMFQETKKLIDADPFLLKYIFPGAGIPQLKHNLEVFRKYFKYVDNNELPDKSYPKTLQCWFDNFCKNEKSIRRLLEEKSKVTDVDYAIRVYKHYL</sequence>
<gene>
    <name evidence="6" type="ORF">ACD_3C00188G0031</name>
</gene>
<evidence type="ECO:0000256" key="5">
    <source>
        <dbReference type="ARBA" id="ARBA00023098"/>
    </source>
</evidence>
<name>K2GWB7_9BACT</name>
<dbReference type="CDD" id="cd02440">
    <property type="entry name" value="AdoMet_MTases"/>
    <property type="match status" value="1"/>
</dbReference>
<keyword evidence="2" id="KW-0489">Methyltransferase</keyword>
<evidence type="ECO:0000256" key="3">
    <source>
        <dbReference type="ARBA" id="ARBA00022679"/>
    </source>
</evidence>
<protein>
    <recommendedName>
        <fullName evidence="7">Cyclopropane-fatty-acyl-phospholipid synthase</fullName>
    </recommendedName>
</protein>
<reference evidence="6" key="1">
    <citation type="journal article" date="2012" name="Science">
        <title>Fermentation, hydrogen, and sulfur metabolism in multiple uncultivated bacterial phyla.</title>
        <authorList>
            <person name="Wrighton K.C."/>
            <person name="Thomas B.C."/>
            <person name="Sharon I."/>
            <person name="Miller C.S."/>
            <person name="Castelle C.J."/>
            <person name="VerBerkmoes N.C."/>
            <person name="Wilkins M.J."/>
            <person name="Hettich R.L."/>
            <person name="Lipton M.S."/>
            <person name="Williams K.H."/>
            <person name="Long P.E."/>
            <person name="Banfield J.F."/>
        </authorList>
    </citation>
    <scope>NUCLEOTIDE SEQUENCE [LARGE SCALE GENOMIC DNA]</scope>
</reference>
<keyword evidence="4" id="KW-0949">S-adenosyl-L-methionine</keyword>
<evidence type="ECO:0000256" key="4">
    <source>
        <dbReference type="ARBA" id="ARBA00022691"/>
    </source>
</evidence>
<dbReference type="EMBL" id="AMFJ01000462">
    <property type="protein sequence ID" value="EKE27615.1"/>
    <property type="molecule type" value="Genomic_DNA"/>
</dbReference>
<dbReference type="Pfam" id="PF02353">
    <property type="entry name" value="CMAS"/>
    <property type="match status" value="1"/>
</dbReference>
<dbReference type="GO" id="GO:0008168">
    <property type="term" value="F:methyltransferase activity"/>
    <property type="evidence" value="ECO:0007669"/>
    <property type="project" value="UniProtKB-KW"/>
</dbReference>
<keyword evidence="5" id="KW-0443">Lipid metabolism</keyword>
<proteinExistence type="inferred from homology"/>
<organism evidence="6">
    <name type="scientific">uncultured bacterium</name>
    <name type="common">gcode 4</name>
    <dbReference type="NCBI Taxonomy" id="1234023"/>
    <lineage>
        <taxon>Bacteria</taxon>
        <taxon>environmental samples</taxon>
    </lineage>
</organism>
<evidence type="ECO:0000256" key="1">
    <source>
        <dbReference type="ARBA" id="ARBA00010815"/>
    </source>
</evidence>
<dbReference type="InterPro" id="IPR029063">
    <property type="entry name" value="SAM-dependent_MTases_sf"/>
</dbReference>
<dbReference type="GO" id="GO:0006629">
    <property type="term" value="P:lipid metabolic process"/>
    <property type="evidence" value="ECO:0007669"/>
    <property type="project" value="UniProtKB-KW"/>
</dbReference>
<dbReference type="PANTHER" id="PTHR43667">
    <property type="entry name" value="CYCLOPROPANE-FATTY-ACYL-PHOSPHOLIPID SYNTHASE"/>
    <property type="match status" value="1"/>
</dbReference>
<dbReference type="SUPFAM" id="SSF53335">
    <property type="entry name" value="S-adenosyl-L-methionine-dependent methyltransferases"/>
    <property type="match status" value="1"/>
</dbReference>
<comment type="caution">
    <text evidence="6">The sequence shown here is derived from an EMBL/GenBank/DDBJ whole genome shotgun (WGS) entry which is preliminary data.</text>
</comment>